<proteinExistence type="predicted"/>
<dbReference type="Pfam" id="PF09808">
    <property type="entry name" value="SNAPC1"/>
    <property type="match status" value="2"/>
</dbReference>
<accession>A0ABP1FYK5</accession>
<keyword evidence="3" id="KW-1185">Reference proteome</keyword>
<evidence type="ECO:0000256" key="1">
    <source>
        <dbReference type="SAM" id="MobiDB-lite"/>
    </source>
</evidence>
<comment type="caution">
    <text evidence="2">The sequence shown here is derived from an EMBL/GenBank/DDBJ whole genome shotgun (WGS) entry which is preliminary data.</text>
</comment>
<evidence type="ECO:0000313" key="2">
    <source>
        <dbReference type="EMBL" id="CAL5224159.1"/>
    </source>
</evidence>
<feature type="region of interest" description="Disordered" evidence="1">
    <location>
        <begin position="629"/>
        <end position="746"/>
    </location>
</feature>
<sequence>MVRAAEPQELGIHALLRLFVSKVQNGAPVTYATFRETWQEMKFSFIYEGCKERHLSQDYISWLLAAAADHFWAPLPNDPCSTASVEAAGATAAAARDVGGTDMLAQQLPSIDEATEAAERDVMAVPEAAERAESSGPARMPEIPEISFLHTLDGSDLHHEAALLTPPTDNAAGPGIAPVAVTGHPQTVQLDESSLLAMLMDNDELDALEPDQHILAALEVPAGSAAKTAAAQHGHSRPLFALQAGALYTIYTIHKTQPAYKGRRVRAYLPVSSLQALSDMLPEARQRQIADIPSIVKCLVQEQAFVIGGVRRPPAGHQIVRDGPVRLAQVDMSERNAMQPMTMRHLANTQLALRELKHVQLLCDSYSKAQRSVFAAAEPDDMPPSIADLGMGERFRDLARQITLDVHGALSGAASPLSKKQKMAEQKAAQAAAAAATAEAQNGATRTVRTHSARNPAGELQANVSDMGGLPSMAKAVERQKGLEQAEILSKQREWAERGARALAAAEDMPDDLGHPARQEETLITTGGGAAADSVAPTIAEAAAVGDVGQPAEPSELAAAVVRPAHDHSSMAHGLLNGSGQSEPERVVSAEDLAEKRTAAQAITSAFGEDSTSSSIDSMDHHDTVLEQPHEHLDPPASSPDKAEALSKPGKQKTGALKRHTARGARSRGEADLHQAPILSRAKRKAAGAEEAAEHAGNASPQRTPAKASKAPKRRKAGQSARNRKDSTGKPVLVAGGKRSQKDAKPLVKAGCAQAGAAAVDWKAYADALDVRLAEAEALLADDSG</sequence>
<organism evidence="2 3">
    <name type="scientific">Coccomyxa viridis</name>
    <dbReference type="NCBI Taxonomy" id="1274662"/>
    <lineage>
        <taxon>Eukaryota</taxon>
        <taxon>Viridiplantae</taxon>
        <taxon>Chlorophyta</taxon>
        <taxon>core chlorophytes</taxon>
        <taxon>Trebouxiophyceae</taxon>
        <taxon>Trebouxiophyceae incertae sedis</taxon>
        <taxon>Coccomyxaceae</taxon>
        <taxon>Coccomyxa</taxon>
    </lineage>
</organism>
<name>A0ABP1FYK5_9CHLO</name>
<feature type="compositionally biased region" description="Low complexity" evidence="1">
    <location>
        <begin position="695"/>
        <end position="709"/>
    </location>
</feature>
<evidence type="ECO:0000313" key="3">
    <source>
        <dbReference type="Proteomes" id="UP001497392"/>
    </source>
</evidence>
<dbReference type="EMBL" id="CAXHTA020000010">
    <property type="protein sequence ID" value="CAL5224159.1"/>
    <property type="molecule type" value="Genomic_DNA"/>
</dbReference>
<reference evidence="2 3" key="1">
    <citation type="submission" date="2024-06" db="EMBL/GenBank/DDBJ databases">
        <authorList>
            <person name="Kraege A."/>
            <person name="Thomma B."/>
        </authorList>
    </citation>
    <scope>NUCLEOTIDE SEQUENCE [LARGE SCALE GENOMIC DNA]</scope>
</reference>
<dbReference type="PANTHER" id="PTHR15131:SF3">
    <property type="entry name" value="SNRNA-ACTIVATING PROTEIN COMPLEX SUBUNIT 1"/>
    <property type="match status" value="1"/>
</dbReference>
<dbReference type="Proteomes" id="UP001497392">
    <property type="component" value="Unassembled WGS sequence"/>
</dbReference>
<dbReference type="PANTHER" id="PTHR15131">
    <property type="entry name" value="SMALL NUCLEAR RNA ACTIVATING COMPLEX, POLYPEPTIDE 1"/>
    <property type="match status" value="1"/>
</dbReference>
<protein>
    <submittedName>
        <fullName evidence="2">G6796 protein</fullName>
    </submittedName>
</protein>
<gene>
    <name evidence="2" type="primary">g6796</name>
    <name evidence="2" type="ORF">VP750_LOCUS5818</name>
</gene>
<feature type="compositionally biased region" description="Basic residues" evidence="1">
    <location>
        <begin position="656"/>
        <end position="666"/>
    </location>
</feature>
<dbReference type="InterPro" id="IPR019188">
    <property type="entry name" value="SNAPC1"/>
</dbReference>